<dbReference type="GO" id="GO:0032196">
    <property type="term" value="P:transposition"/>
    <property type="evidence" value="ECO:0007669"/>
    <property type="project" value="UniProtKB-KW"/>
</dbReference>
<evidence type="ECO:0000259" key="10">
    <source>
        <dbReference type="Pfam" id="PF12323"/>
    </source>
</evidence>
<keyword evidence="12" id="KW-1185">Reference proteome</keyword>
<comment type="similarity">
    <text evidence="1">In the C-terminal section; belongs to the transposase 35 family.</text>
</comment>
<keyword evidence="7" id="KW-0233">DNA recombination</keyword>
<dbReference type="PANTHER" id="PTHR30405">
    <property type="entry name" value="TRANSPOSASE"/>
    <property type="match status" value="1"/>
</dbReference>
<dbReference type="OrthoDB" id="66083at2157"/>
<dbReference type="RefSeq" id="WP_013866718.1">
    <property type="nucleotide sequence ID" value="NC_015636.1"/>
</dbReference>
<dbReference type="InterPro" id="IPR010095">
    <property type="entry name" value="Cas12f1-like_TNB"/>
</dbReference>
<dbReference type="eggNOG" id="arCOG00684">
    <property type="taxonomic scope" value="Archaea"/>
</dbReference>
<evidence type="ECO:0000256" key="3">
    <source>
        <dbReference type="ARBA" id="ARBA00022578"/>
    </source>
</evidence>
<proteinExistence type="inferred from homology"/>
<evidence type="ECO:0000256" key="4">
    <source>
        <dbReference type="ARBA" id="ARBA00022723"/>
    </source>
</evidence>
<dbReference type="InterPro" id="IPR051399">
    <property type="entry name" value="RNA-guided_DNA_endo/Transpos"/>
</dbReference>
<dbReference type="NCBIfam" id="NF040570">
    <property type="entry name" value="guided_TnpB"/>
    <property type="match status" value="1"/>
</dbReference>
<dbReference type="Pfam" id="PF12323">
    <property type="entry name" value="HTH_OrfB_IS605"/>
    <property type="match status" value="1"/>
</dbReference>
<comment type="similarity">
    <text evidence="2">In the N-terminal section; belongs to the transposase 2 family.</text>
</comment>
<evidence type="ECO:0000313" key="11">
    <source>
        <dbReference type="EMBL" id="AEH06532.1"/>
    </source>
</evidence>
<keyword evidence="3" id="KW-0815">Transposition</keyword>
<feature type="domain" description="Transposase putative helix-turn-helix" evidence="10">
    <location>
        <begin position="1"/>
        <end position="46"/>
    </location>
</feature>
<protein>
    <submittedName>
        <fullName evidence="11">Transposase, IS605 OrfB family</fullName>
    </submittedName>
</protein>
<dbReference type="InterPro" id="IPR021027">
    <property type="entry name" value="Transposase_put_HTH"/>
</dbReference>
<gene>
    <name evidence="11" type="ordered locus">Metok_0552</name>
</gene>
<dbReference type="GeneID" id="10772677"/>
<name>F8ALE4_METOI</name>
<accession>F8ALE4</accession>
<feature type="domain" description="Probable transposase IS891/IS1136/IS1341" evidence="8">
    <location>
        <begin position="162"/>
        <end position="275"/>
    </location>
</feature>
<evidence type="ECO:0000256" key="5">
    <source>
        <dbReference type="ARBA" id="ARBA00022833"/>
    </source>
</evidence>
<dbReference type="Pfam" id="PF07282">
    <property type="entry name" value="Cas12f1-like_TNB"/>
    <property type="match status" value="1"/>
</dbReference>
<dbReference type="GO" id="GO:0006310">
    <property type="term" value="P:DNA recombination"/>
    <property type="evidence" value="ECO:0007669"/>
    <property type="project" value="UniProtKB-KW"/>
</dbReference>
<dbReference type="PANTHER" id="PTHR30405:SF11">
    <property type="entry name" value="RNA-GUIDED DNA ENDONUCLEASE RV2885C-RELATED"/>
    <property type="match status" value="1"/>
</dbReference>
<dbReference type="HOGENOM" id="CLU_032903_0_0_2"/>
<keyword evidence="5" id="KW-0862">Zinc</keyword>
<dbReference type="AlphaFoldDB" id="F8ALE4"/>
<dbReference type="InterPro" id="IPR001959">
    <property type="entry name" value="Transposase"/>
</dbReference>
<evidence type="ECO:0000259" key="9">
    <source>
        <dbReference type="Pfam" id="PF07282"/>
    </source>
</evidence>
<evidence type="ECO:0000256" key="1">
    <source>
        <dbReference type="ARBA" id="ARBA00008761"/>
    </source>
</evidence>
<dbReference type="GO" id="GO:0046872">
    <property type="term" value="F:metal ion binding"/>
    <property type="evidence" value="ECO:0007669"/>
    <property type="project" value="UniProtKB-KW"/>
</dbReference>
<dbReference type="Proteomes" id="UP000009296">
    <property type="component" value="Chromosome"/>
</dbReference>
<evidence type="ECO:0000256" key="7">
    <source>
        <dbReference type="ARBA" id="ARBA00023172"/>
    </source>
</evidence>
<keyword evidence="4" id="KW-0479">Metal-binding</keyword>
<dbReference type="GO" id="GO:0003677">
    <property type="term" value="F:DNA binding"/>
    <property type="evidence" value="ECO:0007669"/>
    <property type="project" value="UniProtKB-KW"/>
</dbReference>
<feature type="domain" description="Cas12f1-like TNB" evidence="9">
    <location>
        <begin position="291"/>
        <end position="357"/>
    </location>
</feature>
<evidence type="ECO:0000256" key="2">
    <source>
        <dbReference type="ARBA" id="ARBA00011044"/>
    </source>
</evidence>
<evidence type="ECO:0000313" key="12">
    <source>
        <dbReference type="Proteomes" id="UP000009296"/>
    </source>
</evidence>
<dbReference type="KEGG" id="mok:Metok_0552"/>
<evidence type="ECO:0000259" key="8">
    <source>
        <dbReference type="Pfam" id="PF01385"/>
    </source>
</evidence>
<sequence length="401" mass="46467">MMRTYKFRIYPSRKIRETIEEHLNICRYIYNYLLEQKTKNPKLNKKDTQKLITEHKKEYPELKKVHSKVLQMVNNKLWGNLKALGKLKQNGYKVGKLRFKSSKNHYKTLEYNQSGFKLDCKTKRLKLSKIGEIPIELHQKIKGEIKGVIIKKELTGKWHAFFQVEEEPKPLPKTNKVVGIDLGIDGYAIDSDGNKFENPKFIDKTLDKIKKVQKNLSKKVRGSSNYKKTKLKLIKVYDKLNNQKNDFLHKLSRYYINNYDKIVLENLNIKSMVKNRKGQKTLNRHILDGSWRKFINLLLYKAEGAGREVILINPAYTSKKCSNCGCVVDNLKLSDRVFFCPNCGWKIDRDYNASLNILKSGLGESAVPAEGRPLLRVIPYIKVISGLDSPMSQEAPSVREG</sequence>
<dbReference type="NCBIfam" id="TIGR01766">
    <property type="entry name" value="IS200/IS605 family accessory protein TnpB-like domain"/>
    <property type="match status" value="1"/>
</dbReference>
<reference evidence="11" key="1">
    <citation type="submission" date="2011-05" db="EMBL/GenBank/DDBJ databases">
        <title>Complete sequence of chromosome of Methanothermococcus okinawensis IH1.</title>
        <authorList>
            <consortium name="US DOE Joint Genome Institute"/>
            <person name="Lucas S."/>
            <person name="Han J."/>
            <person name="Lapidus A."/>
            <person name="Cheng J.-F."/>
            <person name="Goodwin L."/>
            <person name="Pitluck S."/>
            <person name="Peters L."/>
            <person name="Mikhailova N."/>
            <person name="Held B."/>
            <person name="Han C."/>
            <person name="Tapia R."/>
            <person name="Land M."/>
            <person name="Hauser L."/>
            <person name="Kyrpides N."/>
            <person name="Ivanova N."/>
            <person name="Pagani I."/>
            <person name="Sieprawska-Lupa M."/>
            <person name="Takai K."/>
            <person name="Miyazaki J."/>
            <person name="Whitman W."/>
            <person name="Woyke T."/>
        </authorList>
    </citation>
    <scope>NUCLEOTIDE SEQUENCE [LARGE SCALE GENOMIC DNA]</scope>
    <source>
        <strain evidence="11">IH1</strain>
    </source>
</reference>
<organism evidence="11 12">
    <name type="scientific">Methanothermococcus okinawensis (strain DSM 14208 / JCM 11175 / IH1)</name>
    <dbReference type="NCBI Taxonomy" id="647113"/>
    <lineage>
        <taxon>Archaea</taxon>
        <taxon>Methanobacteriati</taxon>
        <taxon>Methanobacteriota</taxon>
        <taxon>Methanomada group</taxon>
        <taxon>Methanococci</taxon>
        <taxon>Methanococcales</taxon>
        <taxon>Methanococcaceae</taxon>
        <taxon>Methanothermococcus</taxon>
    </lineage>
</organism>
<evidence type="ECO:0000256" key="6">
    <source>
        <dbReference type="ARBA" id="ARBA00023125"/>
    </source>
</evidence>
<dbReference type="Pfam" id="PF01385">
    <property type="entry name" value="OrfB_IS605"/>
    <property type="match status" value="1"/>
</dbReference>
<dbReference type="EMBL" id="CP002792">
    <property type="protein sequence ID" value="AEH06532.1"/>
    <property type="molecule type" value="Genomic_DNA"/>
</dbReference>
<keyword evidence="6" id="KW-0238">DNA-binding</keyword>